<dbReference type="Gene3D" id="1.25.40.420">
    <property type="match status" value="1"/>
</dbReference>
<keyword evidence="1" id="KW-0880">Kelch repeat</keyword>
<feature type="non-terminal residue" evidence="4">
    <location>
        <position position="1"/>
    </location>
</feature>
<dbReference type="Pfam" id="PF07707">
    <property type="entry name" value="BACK"/>
    <property type="match status" value="1"/>
</dbReference>
<evidence type="ECO:0000313" key="5">
    <source>
        <dbReference type="Proteomes" id="UP000270094"/>
    </source>
</evidence>
<feature type="domain" description="BACK" evidence="3">
    <location>
        <begin position="1"/>
        <end position="88"/>
    </location>
</feature>
<dbReference type="PANTHER" id="PTHR24412:SF441">
    <property type="entry name" value="KELCH-LIKE PROTEIN 28"/>
    <property type="match status" value="1"/>
</dbReference>
<dbReference type="OrthoDB" id="20684at2759"/>
<dbReference type="EMBL" id="UYYB01032054">
    <property type="protein sequence ID" value="VDM73707.1"/>
    <property type="molecule type" value="Genomic_DNA"/>
</dbReference>
<proteinExistence type="predicted"/>
<evidence type="ECO:0000313" key="4">
    <source>
        <dbReference type="EMBL" id="VDM73707.1"/>
    </source>
</evidence>
<protein>
    <recommendedName>
        <fullName evidence="3">BACK domain-containing protein</fullName>
    </recommendedName>
</protein>
<evidence type="ECO:0000259" key="3">
    <source>
        <dbReference type="SMART" id="SM00875"/>
    </source>
</evidence>
<name>A0A3P7JCA6_STRVU</name>
<keyword evidence="5" id="KW-1185">Reference proteome</keyword>
<dbReference type="AlphaFoldDB" id="A0A3P7JCA6"/>
<accession>A0A3P7JCA6</accession>
<organism evidence="4 5">
    <name type="scientific">Strongylus vulgaris</name>
    <name type="common">Blood worm</name>
    <dbReference type="NCBI Taxonomy" id="40348"/>
    <lineage>
        <taxon>Eukaryota</taxon>
        <taxon>Metazoa</taxon>
        <taxon>Ecdysozoa</taxon>
        <taxon>Nematoda</taxon>
        <taxon>Chromadorea</taxon>
        <taxon>Rhabditida</taxon>
        <taxon>Rhabditina</taxon>
        <taxon>Rhabditomorpha</taxon>
        <taxon>Strongyloidea</taxon>
        <taxon>Strongylidae</taxon>
        <taxon>Strongylus</taxon>
    </lineage>
</organism>
<evidence type="ECO:0000256" key="1">
    <source>
        <dbReference type="ARBA" id="ARBA00022441"/>
    </source>
</evidence>
<reference evidence="4 5" key="1">
    <citation type="submission" date="2018-11" db="EMBL/GenBank/DDBJ databases">
        <authorList>
            <consortium name="Pathogen Informatics"/>
        </authorList>
    </citation>
    <scope>NUCLEOTIDE SEQUENCE [LARGE SCALE GENOMIC DNA]</scope>
</reference>
<keyword evidence="2" id="KW-0677">Repeat</keyword>
<dbReference type="InterPro" id="IPR011705">
    <property type="entry name" value="BACK"/>
</dbReference>
<dbReference type="PANTHER" id="PTHR24412">
    <property type="entry name" value="KELCH PROTEIN"/>
    <property type="match status" value="1"/>
</dbReference>
<gene>
    <name evidence="4" type="ORF">SVUK_LOCUS8705</name>
</gene>
<dbReference type="SMART" id="SM00875">
    <property type="entry name" value="BACK"/>
    <property type="match status" value="1"/>
</dbReference>
<dbReference type="Proteomes" id="UP000270094">
    <property type="component" value="Unassembled WGS sequence"/>
</dbReference>
<sequence length="106" mass="12123">STQSKVDRFVEKYITVICETEEFLGLSVDELCEILAIDELYAEEGMLCKAAVRWIEHDRDCRGEFLSRILTCIRLLSLDPSYLVTELARHPLIVNDLQCKTLVSVS</sequence>
<evidence type="ECO:0000256" key="2">
    <source>
        <dbReference type="ARBA" id="ARBA00022737"/>
    </source>
</evidence>